<sequence length="133" mass="15361">MPWIEEVDVKIKISVDVWEQRLNDCSEDEAARVRYKIRQFITKLLKMLNELIVHAVGKEVRRRAADRTNRSSTVVYTDLHFEYHDKTRGAPMGMKAANKTPPILDMDLSAQSEKVTVETCSRMPSQREAKGRV</sequence>
<reference evidence="1 2" key="2">
    <citation type="journal article" date="2012" name="PLoS Pathog.">
        <title>Diverse lifestyles and strategies of plant pathogenesis encoded in the genomes of eighteen Dothideomycetes fungi.</title>
        <authorList>
            <person name="Ohm R.A."/>
            <person name="Feau N."/>
            <person name="Henrissat B."/>
            <person name="Schoch C.L."/>
            <person name="Horwitz B.A."/>
            <person name="Barry K.W."/>
            <person name="Condon B.J."/>
            <person name="Copeland A.C."/>
            <person name="Dhillon B."/>
            <person name="Glaser F."/>
            <person name="Hesse C.N."/>
            <person name="Kosti I."/>
            <person name="LaButti K."/>
            <person name="Lindquist E.A."/>
            <person name="Lucas S."/>
            <person name="Salamov A.A."/>
            <person name="Bradshaw R.E."/>
            <person name="Ciuffetti L."/>
            <person name="Hamelin R.C."/>
            <person name="Kema G.H.J."/>
            <person name="Lawrence C."/>
            <person name="Scott J.A."/>
            <person name="Spatafora J.W."/>
            <person name="Turgeon B.G."/>
            <person name="de Wit P.J.G.M."/>
            <person name="Zhong S."/>
            <person name="Goodwin S.B."/>
            <person name="Grigoriev I.V."/>
        </authorList>
    </citation>
    <scope>NUCLEOTIDE SEQUENCE [LARGE SCALE GENOMIC DNA]</scope>
    <source>
        <strain evidence="2">NZE10 / CBS 128990</strain>
    </source>
</reference>
<evidence type="ECO:0000313" key="2">
    <source>
        <dbReference type="Proteomes" id="UP000016933"/>
    </source>
</evidence>
<accession>N1Q1I2</accession>
<organism evidence="1 2">
    <name type="scientific">Dothistroma septosporum (strain NZE10 / CBS 128990)</name>
    <name type="common">Red band needle blight fungus</name>
    <name type="synonym">Mycosphaerella pini</name>
    <dbReference type="NCBI Taxonomy" id="675120"/>
    <lineage>
        <taxon>Eukaryota</taxon>
        <taxon>Fungi</taxon>
        <taxon>Dikarya</taxon>
        <taxon>Ascomycota</taxon>
        <taxon>Pezizomycotina</taxon>
        <taxon>Dothideomycetes</taxon>
        <taxon>Dothideomycetidae</taxon>
        <taxon>Mycosphaerellales</taxon>
        <taxon>Mycosphaerellaceae</taxon>
        <taxon>Dothistroma</taxon>
    </lineage>
</organism>
<proteinExistence type="predicted"/>
<gene>
    <name evidence="1" type="ORF">DOTSEDRAFT_19032</name>
</gene>
<dbReference type="Proteomes" id="UP000016933">
    <property type="component" value="Unassembled WGS sequence"/>
</dbReference>
<keyword evidence="2" id="KW-1185">Reference proteome</keyword>
<protein>
    <submittedName>
        <fullName evidence="1">Uncharacterized protein</fullName>
    </submittedName>
</protein>
<dbReference type="HOGENOM" id="CLU_1906674_0_0_1"/>
<evidence type="ECO:0000313" key="1">
    <source>
        <dbReference type="EMBL" id="EME48505.1"/>
    </source>
</evidence>
<name>N1Q1I2_DOTSN</name>
<dbReference type="EMBL" id="KB446535">
    <property type="protein sequence ID" value="EME48505.1"/>
    <property type="molecule type" value="Genomic_DNA"/>
</dbReference>
<dbReference type="AlphaFoldDB" id="N1Q1I2"/>
<reference evidence="2" key="1">
    <citation type="journal article" date="2012" name="PLoS Genet.">
        <title>The genomes of the fungal plant pathogens Cladosporium fulvum and Dothistroma septosporum reveal adaptation to different hosts and lifestyles but also signatures of common ancestry.</title>
        <authorList>
            <person name="de Wit P.J.G.M."/>
            <person name="van der Burgt A."/>
            <person name="Oekmen B."/>
            <person name="Stergiopoulos I."/>
            <person name="Abd-Elsalam K.A."/>
            <person name="Aerts A.L."/>
            <person name="Bahkali A.H."/>
            <person name="Beenen H.G."/>
            <person name="Chettri P."/>
            <person name="Cox M.P."/>
            <person name="Datema E."/>
            <person name="de Vries R.P."/>
            <person name="Dhillon B."/>
            <person name="Ganley A.R."/>
            <person name="Griffiths S.A."/>
            <person name="Guo Y."/>
            <person name="Hamelin R.C."/>
            <person name="Henrissat B."/>
            <person name="Kabir M.S."/>
            <person name="Jashni M.K."/>
            <person name="Kema G."/>
            <person name="Klaubauf S."/>
            <person name="Lapidus A."/>
            <person name="Levasseur A."/>
            <person name="Lindquist E."/>
            <person name="Mehrabi R."/>
            <person name="Ohm R.A."/>
            <person name="Owen T.J."/>
            <person name="Salamov A."/>
            <person name="Schwelm A."/>
            <person name="Schijlen E."/>
            <person name="Sun H."/>
            <person name="van den Burg H.A."/>
            <person name="van Ham R.C.H.J."/>
            <person name="Zhang S."/>
            <person name="Goodwin S.B."/>
            <person name="Grigoriev I.V."/>
            <person name="Collemare J."/>
            <person name="Bradshaw R.E."/>
        </authorList>
    </citation>
    <scope>NUCLEOTIDE SEQUENCE [LARGE SCALE GENOMIC DNA]</scope>
    <source>
        <strain evidence="2">NZE10 / CBS 128990</strain>
    </source>
</reference>